<reference evidence="7 8" key="1">
    <citation type="journal article" date="2016" name="Mol. Biol. Evol.">
        <title>Comparative Genomics of Early-Diverging Mushroom-Forming Fungi Provides Insights into the Origins of Lignocellulose Decay Capabilities.</title>
        <authorList>
            <person name="Nagy L.G."/>
            <person name="Riley R."/>
            <person name="Tritt A."/>
            <person name="Adam C."/>
            <person name="Daum C."/>
            <person name="Floudas D."/>
            <person name="Sun H."/>
            <person name="Yadav J.S."/>
            <person name="Pangilinan J."/>
            <person name="Larsson K.H."/>
            <person name="Matsuura K."/>
            <person name="Barry K."/>
            <person name="Labutti K."/>
            <person name="Kuo R."/>
            <person name="Ohm R.A."/>
            <person name="Bhattacharya S.S."/>
            <person name="Shirouzu T."/>
            <person name="Yoshinaga Y."/>
            <person name="Martin F.M."/>
            <person name="Grigoriev I.V."/>
            <person name="Hibbett D.S."/>
        </authorList>
    </citation>
    <scope>NUCLEOTIDE SEQUENCE [LARGE SCALE GENOMIC DNA]</scope>
    <source>
        <strain evidence="7 8">HHB9708</strain>
    </source>
</reference>
<keyword evidence="6" id="KW-0496">Mitochondrion</keyword>
<evidence type="ECO:0000256" key="3">
    <source>
        <dbReference type="ARBA" id="ARBA00009734"/>
    </source>
</evidence>
<dbReference type="Proteomes" id="UP000076722">
    <property type="component" value="Unassembled WGS sequence"/>
</dbReference>
<dbReference type="PANTHER" id="PTHR28071:SF1">
    <property type="entry name" value="REDOX PROTEIN FMP46, MITOCHONDRIAL-RELATED"/>
    <property type="match status" value="1"/>
</dbReference>
<dbReference type="GO" id="GO:0016491">
    <property type="term" value="F:oxidoreductase activity"/>
    <property type="evidence" value="ECO:0007669"/>
    <property type="project" value="UniProtKB-KW"/>
</dbReference>
<dbReference type="InterPro" id="IPR012882">
    <property type="entry name" value="Fmp46"/>
</dbReference>
<evidence type="ECO:0000256" key="2">
    <source>
        <dbReference type="ARBA" id="ARBA00004173"/>
    </source>
</evidence>
<keyword evidence="4" id="KW-0809">Transit peptide</keyword>
<evidence type="ECO:0000256" key="6">
    <source>
        <dbReference type="ARBA" id="ARBA00023128"/>
    </source>
</evidence>
<dbReference type="PANTHER" id="PTHR28071">
    <property type="entry name" value="REDOX PROTEIN FMP46, MITOCHONDRIAL-RELATED"/>
    <property type="match status" value="1"/>
</dbReference>
<dbReference type="PROSITE" id="PS51353">
    <property type="entry name" value="ARSC"/>
    <property type="match status" value="1"/>
</dbReference>
<proteinExistence type="inferred from homology"/>
<sequence>MFLRFHKTLPNISIFHNSKSPVSQRAVEILKAAKAGPYKGKPLEFDLEIITDQPPTPTQFQTILSYTSKPLSSLLASAHPSASSEPTPLSEEALHEAVTKNKESLKWPVVVDWYNGRAVVGEAEGVKSVILEELRKERDGEKYTSPMDPVAVSWLIPALHYPHLLQSHLSSSK</sequence>
<dbReference type="InterPro" id="IPR006660">
    <property type="entry name" value="Arsenate_reductase-like"/>
</dbReference>
<organism evidence="7 8">
    <name type="scientific">Sistotremastrum niveocremeum HHB9708</name>
    <dbReference type="NCBI Taxonomy" id="1314777"/>
    <lineage>
        <taxon>Eukaryota</taxon>
        <taxon>Fungi</taxon>
        <taxon>Dikarya</taxon>
        <taxon>Basidiomycota</taxon>
        <taxon>Agaricomycotina</taxon>
        <taxon>Agaricomycetes</taxon>
        <taxon>Sistotremastrales</taxon>
        <taxon>Sistotremastraceae</taxon>
        <taxon>Sertulicium</taxon>
        <taxon>Sertulicium niveocremeum</taxon>
    </lineage>
</organism>
<dbReference type="Gene3D" id="3.40.30.10">
    <property type="entry name" value="Glutaredoxin"/>
    <property type="match status" value="1"/>
</dbReference>
<evidence type="ECO:0000313" key="7">
    <source>
        <dbReference type="EMBL" id="KZS95354.1"/>
    </source>
</evidence>
<dbReference type="Pfam" id="PF07955">
    <property type="entry name" value="DUF1687"/>
    <property type="match status" value="1"/>
</dbReference>
<dbReference type="EMBL" id="KV419401">
    <property type="protein sequence ID" value="KZS95354.1"/>
    <property type="molecule type" value="Genomic_DNA"/>
</dbReference>
<name>A0A164WTT6_9AGAM</name>
<evidence type="ECO:0000313" key="8">
    <source>
        <dbReference type="Proteomes" id="UP000076722"/>
    </source>
</evidence>
<dbReference type="SUPFAM" id="SSF52833">
    <property type="entry name" value="Thioredoxin-like"/>
    <property type="match status" value="1"/>
</dbReference>
<dbReference type="InterPro" id="IPR036249">
    <property type="entry name" value="Thioredoxin-like_sf"/>
</dbReference>
<gene>
    <name evidence="7" type="ORF">SISNIDRAFT_548293</name>
</gene>
<comment type="function">
    <text evidence="1">Putative mitochondrial redox protein which could be involved in the reduction of small toxic molecules.</text>
</comment>
<evidence type="ECO:0000256" key="1">
    <source>
        <dbReference type="ARBA" id="ARBA00002963"/>
    </source>
</evidence>
<dbReference type="AlphaFoldDB" id="A0A164WTT6"/>
<dbReference type="GO" id="GO:0005739">
    <property type="term" value="C:mitochondrion"/>
    <property type="evidence" value="ECO:0007669"/>
    <property type="project" value="UniProtKB-SubCell"/>
</dbReference>
<evidence type="ECO:0008006" key="9">
    <source>
        <dbReference type="Google" id="ProtNLM"/>
    </source>
</evidence>
<dbReference type="OrthoDB" id="59229at2759"/>
<protein>
    <recommendedName>
        <fullName evidence="9">Thioredoxin-like protein</fullName>
    </recommendedName>
</protein>
<keyword evidence="8" id="KW-1185">Reference proteome</keyword>
<evidence type="ECO:0000256" key="4">
    <source>
        <dbReference type="ARBA" id="ARBA00022946"/>
    </source>
</evidence>
<accession>A0A164WTT6</accession>
<comment type="subcellular location">
    <subcellularLocation>
        <location evidence="2">Mitochondrion</location>
    </subcellularLocation>
</comment>
<keyword evidence="5" id="KW-0560">Oxidoreductase</keyword>
<evidence type="ECO:0000256" key="5">
    <source>
        <dbReference type="ARBA" id="ARBA00023002"/>
    </source>
</evidence>
<comment type="similarity">
    <text evidence="3">Belongs to the FMP46 family.</text>
</comment>